<sequence>MVSLQAALTISAYSVFLSPYSGRHSINSVEHESRLSAVGLSRSNSSPHSCADEPRETHGLRGPGGQEHASDSLRYGLQR</sequence>
<proteinExistence type="predicted"/>
<accession>A0A1I8FNG4</accession>
<feature type="compositionally biased region" description="Basic and acidic residues" evidence="1">
    <location>
        <begin position="50"/>
        <end position="59"/>
    </location>
</feature>
<organism evidence="2 3">
    <name type="scientific">Macrostomum lignano</name>
    <dbReference type="NCBI Taxonomy" id="282301"/>
    <lineage>
        <taxon>Eukaryota</taxon>
        <taxon>Metazoa</taxon>
        <taxon>Spiralia</taxon>
        <taxon>Lophotrochozoa</taxon>
        <taxon>Platyhelminthes</taxon>
        <taxon>Rhabditophora</taxon>
        <taxon>Macrostomorpha</taxon>
        <taxon>Macrostomida</taxon>
        <taxon>Macrostomidae</taxon>
        <taxon>Macrostomum</taxon>
    </lineage>
</organism>
<dbReference type="AlphaFoldDB" id="A0A1I8FNG4"/>
<evidence type="ECO:0000313" key="3">
    <source>
        <dbReference type="WBParaSite" id="maker-unitig_42195-snap-gene-0.2-mRNA-1"/>
    </source>
</evidence>
<reference evidence="3" key="1">
    <citation type="submission" date="2016-11" db="UniProtKB">
        <authorList>
            <consortium name="WormBaseParasite"/>
        </authorList>
    </citation>
    <scope>IDENTIFICATION</scope>
</reference>
<keyword evidence="2" id="KW-1185">Reference proteome</keyword>
<name>A0A1I8FNG4_9PLAT</name>
<evidence type="ECO:0000256" key="1">
    <source>
        <dbReference type="SAM" id="MobiDB-lite"/>
    </source>
</evidence>
<dbReference type="WBParaSite" id="maker-unitig_42195-snap-gene-0.2-mRNA-1">
    <property type="protein sequence ID" value="maker-unitig_42195-snap-gene-0.2-mRNA-1"/>
    <property type="gene ID" value="maker-unitig_42195-snap-gene-0.2"/>
</dbReference>
<dbReference type="Proteomes" id="UP000095280">
    <property type="component" value="Unplaced"/>
</dbReference>
<protein>
    <submittedName>
        <fullName evidence="3">Secreted protein</fullName>
    </submittedName>
</protein>
<feature type="region of interest" description="Disordered" evidence="1">
    <location>
        <begin position="37"/>
        <end position="79"/>
    </location>
</feature>
<evidence type="ECO:0000313" key="2">
    <source>
        <dbReference type="Proteomes" id="UP000095280"/>
    </source>
</evidence>